<dbReference type="Pfam" id="PF13517">
    <property type="entry name" value="FG-GAP_3"/>
    <property type="match status" value="2"/>
</dbReference>
<dbReference type="Proteomes" id="UP001500994">
    <property type="component" value="Unassembled WGS sequence"/>
</dbReference>
<dbReference type="Gene3D" id="2.40.128.340">
    <property type="match status" value="1"/>
</dbReference>
<gene>
    <name evidence="3" type="ORF">GCM10009864_72310</name>
</gene>
<reference evidence="3 4" key="1">
    <citation type="journal article" date="2019" name="Int. J. Syst. Evol. Microbiol.">
        <title>The Global Catalogue of Microorganisms (GCM) 10K type strain sequencing project: providing services to taxonomists for standard genome sequencing and annotation.</title>
        <authorList>
            <consortium name="The Broad Institute Genomics Platform"/>
            <consortium name="The Broad Institute Genome Sequencing Center for Infectious Disease"/>
            <person name="Wu L."/>
            <person name="Ma J."/>
        </authorList>
    </citation>
    <scope>NUCLEOTIDE SEQUENCE [LARGE SCALE GENOMIC DNA]</scope>
    <source>
        <strain evidence="3 4">JCM 16374</strain>
    </source>
</reference>
<dbReference type="PROSITE" id="PS50240">
    <property type="entry name" value="TRYPSIN_DOM"/>
    <property type="match status" value="1"/>
</dbReference>
<name>A0ABN3SZU6_9ACTN</name>
<evidence type="ECO:0000259" key="2">
    <source>
        <dbReference type="PROSITE" id="PS50240"/>
    </source>
</evidence>
<dbReference type="InterPro" id="IPR001314">
    <property type="entry name" value="Peptidase_S1A"/>
</dbReference>
<dbReference type="PANTHER" id="PTHR24260:SF136">
    <property type="entry name" value="GH08193P-RELATED"/>
    <property type="match status" value="1"/>
</dbReference>
<comment type="caution">
    <text evidence="3">The sequence shown here is derived from an EMBL/GenBank/DDBJ whole genome shotgun (WGS) entry which is preliminary data.</text>
</comment>
<proteinExistence type="predicted"/>
<dbReference type="InterPro" id="IPR009003">
    <property type="entry name" value="Peptidase_S1_PA"/>
</dbReference>
<protein>
    <submittedName>
        <fullName evidence="3">Trypsin-like serine protease</fullName>
    </submittedName>
</protein>
<dbReference type="InterPro" id="IPR028994">
    <property type="entry name" value="Integrin_alpha_N"/>
</dbReference>
<dbReference type="PANTHER" id="PTHR24260">
    <property type="match status" value="1"/>
</dbReference>
<dbReference type="Gene3D" id="2.40.10.10">
    <property type="entry name" value="Trypsin-like serine proteases"/>
    <property type="match status" value="1"/>
</dbReference>
<dbReference type="EMBL" id="BAAARK010000043">
    <property type="protein sequence ID" value="GAA2688013.1"/>
    <property type="molecule type" value="Genomic_DNA"/>
</dbReference>
<dbReference type="InterPro" id="IPR051333">
    <property type="entry name" value="CLIP_Serine_Protease"/>
</dbReference>
<keyword evidence="4" id="KW-1185">Reference proteome</keyword>
<feature type="domain" description="Peptidase S1" evidence="2">
    <location>
        <begin position="13"/>
        <end position="231"/>
    </location>
</feature>
<dbReference type="InterPro" id="IPR001254">
    <property type="entry name" value="Trypsin_dom"/>
</dbReference>
<dbReference type="Pfam" id="PF00089">
    <property type="entry name" value="Trypsin"/>
    <property type="match status" value="1"/>
</dbReference>
<evidence type="ECO:0000256" key="1">
    <source>
        <dbReference type="ARBA" id="ARBA00022729"/>
    </source>
</evidence>
<dbReference type="SUPFAM" id="SSF69318">
    <property type="entry name" value="Integrin alpha N-terminal domain"/>
    <property type="match status" value="1"/>
</dbReference>
<dbReference type="PRINTS" id="PR00722">
    <property type="entry name" value="CHYMOTRYPSIN"/>
</dbReference>
<accession>A0ABN3SZU6</accession>
<organism evidence="3 4">
    <name type="scientific">Streptomyces lunalinharesii</name>
    <dbReference type="NCBI Taxonomy" id="333384"/>
    <lineage>
        <taxon>Bacteria</taxon>
        <taxon>Bacillati</taxon>
        <taxon>Actinomycetota</taxon>
        <taxon>Actinomycetes</taxon>
        <taxon>Kitasatosporales</taxon>
        <taxon>Streptomycetaceae</taxon>
        <taxon>Streptomyces</taxon>
    </lineage>
</organism>
<dbReference type="InterPro" id="IPR013517">
    <property type="entry name" value="FG-GAP"/>
</dbReference>
<evidence type="ECO:0000313" key="3">
    <source>
        <dbReference type="EMBL" id="GAA2688013.1"/>
    </source>
</evidence>
<sequence>MASGLAIAAPATALQGANTADDTYTFTAKINVAENYACSGVLVDPQWVLTTKSCFADSGQSVNAGKPALKTTVTVGRTDLNQSGGKVTDAVELVPHADRDVVMVKLAHRALGTTPAKLATNGPSAGEQLTVTGFGRTKTEWVPDKLHSAPFTVASAAGGDVNLNGSDQAVICQGDAGGPALRMNDGTPELVAINSRSQQGGCLGTDPKETRTGAVDVRVDDLAGWIRQTAFRVQDDVTGDGIADLAAVWNDGTLHLYPGDAEKGLSGKNIAQAGGTSWKTMKQLAKGDFTNDGIADLMGIWDDGSLHLYKGDGKGKFGSDITITEGGKTWGTTKQLTAGDYDGDGIADLMAVWTDGTLHLYKGKGNGQLEPQVKMNTGGNTWGTVKLLPGGDFNGDGIADLMAVWTDGTLHYYPGDGTGQVGTQVPVPVGGNTWGTVRQLTAGDYTGDGIADLMAIWTDGTLHLYKGDGKGGINAGTAIPYGGSSWKTMLQFA</sequence>
<dbReference type="SMART" id="SM00020">
    <property type="entry name" value="Tryp_SPc"/>
    <property type="match status" value="1"/>
</dbReference>
<dbReference type="SUPFAM" id="SSF50494">
    <property type="entry name" value="Trypsin-like serine proteases"/>
    <property type="match status" value="1"/>
</dbReference>
<keyword evidence="1" id="KW-0732">Signal</keyword>
<evidence type="ECO:0000313" key="4">
    <source>
        <dbReference type="Proteomes" id="UP001500994"/>
    </source>
</evidence>
<dbReference type="InterPro" id="IPR043504">
    <property type="entry name" value="Peptidase_S1_PA_chymotrypsin"/>
</dbReference>